<protein>
    <submittedName>
        <fullName evidence="6">Ankyrin repeat-containing domain protein</fullName>
    </submittedName>
</protein>
<feature type="domain" description="C2H2-type" evidence="5">
    <location>
        <begin position="101"/>
        <end position="126"/>
    </location>
</feature>
<keyword evidence="2 3" id="KW-0040">ANK repeat</keyword>
<proteinExistence type="predicted"/>
<dbReference type="SUPFAM" id="SSF48403">
    <property type="entry name" value="Ankyrin repeat"/>
    <property type="match status" value="2"/>
</dbReference>
<dbReference type="Gene3D" id="3.30.160.60">
    <property type="entry name" value="Classic Zinc Finger"/>
    <property type="match status" value="1"/>
</dbReference>
<organism evidence="6 7">
    <name type="scientific">Echria macrotheca</name>
    <dbReference type="NCBI Taxonomy" id="438768"/>
    <lineage>
        <taxon>Eukaryota</taxon>
        <taxon>Fungi</taxon>
        <taxon>Dikarya</taxon>
        <taxon>Ascomycota</taxon>
        <taxon>Pezizomycotina</taxon>
        <taxon>Sordariomycetes</taxon>
        <taxon>Sordariomycetidae</taxon>
        <taxon>Sordariales</taxon>
        <taxon>Schizotheciaceae</taxon>
        <taxon>Echria</taxon>
    </lineage>
</organism>
<dbReference type="PROSITE" id="PS50088">
    <property type="entry name" value="ANK_REPEAT"/>
    <property type="match status" value="3"/>
</dbReference>
<sequence>MEQTLDCPDCFKRCKTAGALEKHRNRHTKPFRCLDEKCRNKTPPVCFGMRSKLKAHQRCHTKAFQCSNIDCRQRNPLLRFATRRDLTRHQQTHEASDSPVLMCHYCGDTTGRRDNLQRHIETVHKGGVCKAAKNGDEETMRQCLRANPQAIQETDQDGHTPFLLSCIHGQERILQMLLDEGAGTDPDTGLYALWLAVLHDKPKIIKLLVGAGFTKASWKQTYKSKTLIQAATDGDLPLVKRYTDIGGDIEIMDTQGRSALVHAAEKGYEDIVKHLIDRGAKLELTKVYRQPIPSVCLVAARCGHVGILDFLLSKEPEFGFDSRSIYDAIFEDDQSQHEGILRLIAKRVVHHDELSDRLANISIYSGNTMGARILFEERSTTHPIPNEVSTIFLVARWCRSDLVLFLLEQGVPIGSVLDGQSLLHYVASTPRYYSLPVDLQIHVLRVLLDRGLETEALDSSGYNALHWATKRGHLEVVKFLLEAGANPHTKTRDNLVAVDLIPQRLGEEGAARFREQLLLDRAGTLT</sequence>
<evidence type="ECO:0000313" key="6">
    <source>
        <dbReference type="EMBL" id="KAK1753734.1"/>
    </source>
</evidence>
<keyword evidence="4" id="KW-0862">Zinc</keyword>
<comment type="caution">
    <text evidence="6">The sequence shown here is derived from an EMBL/GenBank/DDBJ whole genome shotgun (WGS) entry which is preliminary data.</text>
</comment>
<dbReference type="InterPro" id="IPR013087">
    <property type="entry name" value="Znf_C2H2_type"/>
</dbReference>
<dbReference type="PANTHER" id="PTHR24198">
    <property type="entry name" value="ANKYRIN REPEAT AND PROTEIN KINASE DOMAIN-CONTAINING PROTEIN"/>
    <property type="match status" value="1"/>
</dbReference>
<keyword evidence="7" id="KW-1185">Reference proteome</keyword>
<evidence type="ECO:0000256" key="4">
    <source>
        <dbReference type="PROSITE-ProRule" id="PRU00042"/>
    </source>
</evidence>
<dbReference type="PROSITE" id="PS00028">
    <property type="entry name" value="ZINC_FINGER_C2H2_1"/>
    <property type="match status" value="1"/>
</dbReference>
<dbReference type="EMBL" id="MU839837">
    <property type="protein sequence ID" value="KAK1753734.1"/>
    <property type="molecule type" value="Genomic_DNA"/>
</dbReference>
<accession>A0AAJ0FA12</accession>
<evidence type="ECO:0000256" key="2">
    <source>
        <dbReference type="ARBA" id="ARBA00023043"/>
    </source>
</evidence>
<reference evidence="6" key="1">
    <citation type="submission" date="2023-06" db="EMBL/GenBank/DDBJ databases">
        <title>Genome-scale phylogeny and comparative genomics of the fungal order Sordariales.</title>
        <authorList>
            <consortium name="Lawrence Berkeley National Laboratory"/>
            <person name="Hensen N."/>
            <person name="Bonometti L."/>
            <person name="Westerberg I."/>
            <person name="Brannstrom I.O."/>
            <person name="Guillou S."/>
            <person name="Cros-Aarteil S."/>
            <person name="Calhoun S."/>
            <person name="Haridas S."/>
            <person name="Kuo A."/>
            <person name="Mondo S."/>
            <person name="Pangilinan J."/>
            <person name="Riley R."/>
            <person name="Labutti K."/>
            <person name="Andreopoulos B."/>
            <person name="Lipzen A."/>
            <person name="Chen C."/>
            <person name="Yanf M."/>
            <person name="Daum C."/>
            <person name="Ng V."/>
            <person name="Clum A."/>
            <person name="Steindorff A."/>
            <person name="Ohm R."/>
            <person name="Martin F."/>
            <person name="Silar P."/>
            <person name="Natvig D."/>
            <person name="Lalanne C."/>
            <person name="Gautier V."/>
            <person name="Ament-Velasquez S.L."/>
            <person name="Kruys A."/>
            <person name="Hutchinson M.I."/>
            <person name="Powell A.J."/>
            <person name="Barry K."/>
            <person name="Miller A.N."/>
            <person name="Grigoriev I.V."/>
            <person name="Debuchy R."/>
            <person name="Gladieux P."/>
            <person name="Thoren M.H."/>
            <person name="Johannesson H."/>
        </authorList>
    </citation>
    <scope>NUCLEOTIDE SEQUENCE</scope>
    <source>
        <strain evidence="6">PSN4</strain>
    </source>
</reference>
<evidence type="ECO:0000256" key="3">
    <source>
        <dbReference type="PROSITE-ProRule" id="PRU00023"/>
    </source>
</evidence>
<dbReference type="AlphaFoldDB" id="A0AAJ0FA12"/>
<evidence type="ECO:0000313" key="7">
    <source>
        <dbReference type="Proteomes" id="UP001239445"/>
    </source>
</evidence>
<dbReference type="InterPro" id="IPR002110">
    <property type="entry name" value="Ankyrin_rpt"/>
</dbReference>
<feature type="repeat" description="ANK" evidence="3">
    <location>
        <begin position="255"/>
        <end position="287"/>
    </location>
</feature>
<dbReference type="PROSITE" id="PS50157">
    <property type="entry name" value="ZINC_FINGER_C2H2_2"/>
    <property type="match status" value="1"/>
</dbReference>
<dbReference type="Proteomes" id="UP001239445">
    <property type="component" value="Unassembled WGS sequence"/>
</dbReference>
<dbReference type="Pfam" id="PF12796">
    <property type="entry name" value="Ank_2"/>
    <property type="match status" value="3"/>
</dbReference>
<dbReference type="Pfam" id="PF00096">
    <property type="entry name" value="zf-C2H2"/>
    <property type="match status" value="2"/>
</dbReference>
<keyword evidence="4" id="KW-0479">Metal-binding</keyword>
<dbReference type="SMART" id="SM00355">
    <property type="entry name" value="ZnF_C2H2"/>
    <property type="match status" value="4"/>
</dbReference>
<keyword evidence="4" id="KW-0863">Zinc-finger</keyword>
<feature type="repeat" description="ANK" evidence="3">
    <location>
        <begin position="157"/>
        <end position="189"/>
    </location>
</feature>
<dbReference type="SMART" id="SM00248">
    <property type="entry name" value="ANK"/>
    <property type="match status" value="6"/>
</dbReference>
<dbReference type="GO" id="GO:0008270">
    <property type="term" value="F:zinc ion binding"/>
    <property type="evidence" value="ECO:0007669"/>
    <property type="project" value="UniProtKB-KW"/>
</dbReference>
<evidence type="ECO:0000256" key="1">
    <source>
        <dbReference type="ARBA" id="ARBA00022737"/>
    </source>
</evidence>
<dbReference type="PANTHER" id="PTHR24198:SF165">
    <property type="entry name" value="ANKYRIN REPEAT-CONTAINING PROTEIN-RELATED"/>
    <property type="match status" value="1"/>
</dbReference>
<gene>
    <name evidence="6" type="ORF">QBC47DRAFT_47430</name>
</gene>
<evidence type="ECO:0000259" key="5">
    <source>
        <dbReference type="PROSITE" id="PS50157"/>
    </source>
</evidence>
<name>A0AAJ0FA12_9PEZI</name>
<feature type="repeat" description="ANK" evidence="3">
    <location>
        <begin position="460"/>
        <end position="492"/>
    </location>
</feature>
<dbReference type="InterPro" id="IPR036770">
    <property type="entry name" value="Ankyrin_rpt-contain_sf"/>
</dbReference>
<dbReference type="PROSITE" id="PS50297">
    <property type="entry name" value="ANK_REP_REGION"/>
    <property type="match status" value="3"/>
</dbReference>
<keyword evidence="1" id="KW-0677">Repeat</keyword>
<dbReference type="Gene3D" id="1.25.40.20">
    <property type="entry name" value="Ankyrin repeat-containing domain"/>
    <property type="match status" value="3"/>
</dbReference>